<dbReference type="OrthoDB" id="9002176at2"/>
<evidence type="ECO:0008006" key="4">
    <source>
        <dbReference type="Google" id="ProtNLM"/>
    </source>
</evidence>
<organism evidence="2 3">
    <name type="scientific">Paraburkholderia aromaticivorans</name>
    <dbReference type="NCBI Taxonomy" id="2026199"/>
    <lineage>
        <taxon>Bacteria</taxon>
        <taxon>Pseudomonadati</taxon>
        <taxon>Pseudomonadota</taxon>
        <taxon>Betaproteobacteria</taxon>
        <taxon>Burkholderiales</taxon>
        <taxon>Burkholderiaceae</taxon>
        <taxon>Paraburkholderia</taxon>
    </lineage>
</organism>
<accession>A0A248VNU7</accession>
<feature type="transmembrane region" description="Helical" evidence="1">
    <location>
        <begin position="48"/>
        <end position="70"/>
    </location>
</feature>
<evidence type="ECO:0000313" key="3">
    <source>
        <dbReference type="Proteomes" id="UP000215158"/>
    </source>
</evidence>
<feature type="transmembrane region" description="Helical" evidence="1">
    <location>
        <begin position="20"/>
        <end position="36"/>
    </location>
</feature>
<evidence type="ECO:0000256" key="1">
    <source>
        <dbReference type="SAM" id="Phobius"/>
    </source>
</evidence>
<dbReference type="Proteomes" id="UP000215158">
    <property type="component" value="Chromosome 2"/>
</dbReference>
<feature type="transmembrane region" description="Helical" evidence="1">
    <location>
        <begin position="82"/>
        <end position="99"/>
    </location>
</feature>
<feature type="transmembrane region" description="Helical" evidence="1">
    <location>
        <begin position="128"/>
        <end position="149"/>
    </location>
</feature>
<keyword evidence="1" id="KW-0812">Transmembrane</keyword>
<keyword evidence="1" id="KW-0472">Membrane</keyword>
<reference evidence="2 3" key="1">
    <citation type="submission" date="2017-08" db="EMBL/GenBank/DDBJ databases">
        <title>Identification and genetic characteristics of simultaneous BTEX- and naphthalene-degrading Paraburkholderia sp. BN5 isolated from petroleum-contaminated soil.</title>
        <authorList>
            <person name="Lee Y."/>
            <person name="Jeon C.O."/>
        </authorList>
    </citation>
    <scope>NUCLEOTIDE SEQUENCE [LARGE SCALE GENOMIC DNA]</scope>
    <source>
        <strain evidence="2 3">BN5</strain>
    </source>
</reference>
<dbReference type="EMBL" id="CP022990">
    <property type="protein sequence ID" value="ASW00704.1"/>
    <property type="molecule type" value="Genomic_DNA"/>
</dbReference>
<evidence type="ECO:0000313" key="2">
    <source>
        <dbReference type="EMBL" id="ASW00704.1"/>
    </source>
</evidence>
<keyword evidence="3" id="KW-1185">Reference proteome</keyword>
<sequence length="175" mass="19834">MSKLTSTIKHEFMEMLPPTLYFFVILHIVTIMRALITRGYDVTLPTTVSVTIAALILGKSVLIANMLPFINHFPQKPLIWNIGWKTVIYTVVALIVHYLERLYEYWKEAPSVAAANRMLLADINWPHFWAIQILLVTLIAIYCLVAELVRVIGRDKFMAMFFGSAPPKSTGQPAG</sequence>
<proteinExistence type="predicted"/>
<dbReference type="RefSeq" id="WP_095420623.1">
    <property type="nucleotide sequence ID" value="NZ_CP022990.1"/>
</dbReference>
<name>A0A248VNU7_9BURK</name>
<dbReference type="AlphaFoldDB" id="A0A248VNU7"/>
<dbReference type="KEGG" id="parb:CJU94_20840"/>
<keyword evidence="1" id="KW-1133">Transmembrane helix</keyword>
<gene>
    <name evidence="2" type="ORF">CJU94_20840</name>
</gene>
<protein>
    <recommendedName>
        <fullName evidence="4">Transmembrane protein</fullName>
    </recommendedName>
</protein>